<keyword evidence="2" id="KW-1185">Reference proteome</keyword>
<dbReference type="PANTHER" id="PTHR45913:SF19">
    <property type="entry name" value="LOW QUALITY PROTEIN: ZINC FINGER BED DOMAIN-CONTAINING PROTEIN 5-LIKE"/>
    <property type="match status" value="1"/>
</dbReference>
<dbReference type="AlphaFoldDB" id="A0A3Q3BTI0"/>
<dbReference type="STRING" id="8153.ENSHBUP00000005796"/>
<name>A0A3Q3BTI0_HAPBU</name>
<dbReference type="OMA" id="ECFRCMD"/>
<sequence>NYYIFMKNVSNNNNNNKKKGSAFSPSLKEADPRAQCVECGLMLSNEALKPLKLKRHLETKHPTLARKPAEYFKRKENGQQMQELSVASLTGNSKCALKSSYLVARLVTQSKKSFTIVEELILPAPVHMFHEMIGEAAAKKVLTILLSNNTVSHHIMDMALDIQHQLLERIKSSSRMSRMVHYCWFQFVIAGTAEDMLFCGELPTRATAQECFRCIDNYFTENDLNWQNCVGIFDCAPEAKWTHCFLYCEILVAKKISLECFTKLCEDMEAGQVQLLYQSEVSWLSRGLVLKHLERKSALLNISLQGRNSNMFFVADKVEAFKGKIALLTKRAQEKRMDMFSLLSLILENSPQVKINPTQISTDSTLKLQWGKLDLAVKFLPFTTTYLCESGFSTRVFLSALLTTVYKTVNNNMHNSISKTAHLLGFL</sequence>
<evidence type="ECO:0000313" key="2">
    <source>
        <dbReference type="Proteomes" id="UP000264840"/>
    </source>
</evidence>
<dbReference type="Proteomes" id="UP000264840">
    <property type="component" value="Unplaced"/>
</dbReference>
<proteinExistence type="predicted"/>
<reference evidence="1" key="1">
    <citation type="submission" date="2025-08" db="UniProtKB">
        <authorList>
            <consortium name="Ensembl"/>
        </authorList>
    </citation>
    <scope>IDENTIFICATION</scope>
</reference>
<reference evidence="1" key="2">
    <citation type="submission" date="2025-09" db="UniProtKB">
        <authorList>
            <consortium name="Ensembl"/>
        </authorList>
    </citation>
    <scope>IDENTIFICATION</scope>
</reference>
<accession>A0A3Q3BTI0</accession>
<dbReference type="PANTHER" id="PTHR45913">
    <property type="entry name" value="EPM2A-INTERACTING PROTEIN 1"/>
    <property type="match status" value="1"/>
</dbReference>
<organism evidence="1 2">
    <name type="scientific">Haplochromis burtoni</name>
    <name type="common">Burton's mouthbrooder</name>
    <name type="synonym">Chromis burtoni</name>
    <dbReference type="NCBI Taxonomy" id="8153"/>
    <lineage>
        <taxon>Eukaryota</taxon>
        <taxon>Metazoa</taxon>
        <taxon>Chordata</taxon>
        <taxon>Craniata</taxon>
        <taxon>Vertebrata</taxon>
        <taxon>Euteleostomi</taxon>
        <taxon>Actinopterygii</taxon>
        <taxon>Neopterygii</taxon>
        <taxon>Teleostei</taxon>
        <taxon>Neoteleostei</taxon>
        <taxon>Acanthomorphata</taxon>
        <taxon>Ovalentaria</taxon>
        <taxon>Cichlomorphae</taxon>
        <taxon>Cichliformes</taxon>
        <taxon>Cichlidae</taxon>
        <taxon>African cichlids</taxon>
        <taxon>Pseudocrenilabrinae</taxon>
        <taxon>Haplochromini</taxon>
        <taxon>Haplochromis</taxon>
    </lineage>
</organism>
<dbReference type="Ensembl" id="ENSHBUT00000006393.1">
    <property type="protein sequence ID" value="ENSHBUP00000005796.1"/>
    <property type="gene ID" value="ENSHBUG00000007419.1"/>
</dbReference>
<evidence type="ECO:0008006" key="3">
    <source>
        <dbReference type="Google" id="ProtNLM"/>
    </source>
</evidence>
<dbReference type="GeneTree" id="ENSGT00940000160436"/>
<protein>
    <recommendedName>
        <fullName evidence="3">DUF4371 domain-containing protein</fullName>
    </recommendedName>
</protein>
<evidence type="ECO:0000313" key="1">
    <source>
        <dbReference type="Ensembl" id="ENSHBUP00000005796.1"/>
    </source>
</evidence>